<evidence type="ECO:0000256" key="1">
    <source>
        <dbReference type="HAMAP-Rule" id="MF_02231"/>
    </source>
</evidence>
<gene>
    <name evidence="1" type="primary">ubiT</name>
    <name evidence="4" type="ORF">EDC61_10151</name>
</gene>
<proteinExistence type="inferred from homology"/>
<keyword evidence="1" id="KW-0831">Ubiquinone biosynthesis</keyword>
<evidence type="ECO:0000313" key="5">
    <source>
        <dbReference type="Proteomes" id="UP000295135"/>
    </source>
</evidence>
<dbReference type="UniPathway" id="UPA00232"/>
<keyword evidence="5" id="KW-1185">Reference proteome</keyword>
<dbReference type="OrthoDB" id="5292463at2"/>
<comment type="similarity">
    <text evidence="1">Belongs to the UbiT family.</text>
</comment>
<organism evidence="4 5">
    <name type="scientific">Sulfuritortus calidifontis</name>
    <dbReference type="NCBI Taxonomy" id="1914471"/>
    <lineage>
        <taxon>Bacteria</taxon>
        <taxon>Pseudomonadati</taxon>
        <taxon>Pseudomonadota</taxon>
        <taxon>Betaproteobacteria</taxon>
        <taxon>Nitrosomonadales</taxon>
        <taxon>Thiobacillaceae</taxon>
        <taxon>Sulfuritortus</taxon>
    </lineage>
</organism>
<feature type="domain" description="SCP2" evidence="3">
    <location>
        <begin position="45"/>
        <end position="126"/>
    </location>
</feature>
<accession>A0A4R3K0P4</accession>
<feature type="signal peptide" evidence="2">
    <location>
        <begin position="1"/>
        <end position="24"/>
    </location>
</feature>
<dbReference type="HAMAP" id="MF_02231">
    <property type="entry name" value="UbiT"/>
    <property type="match status" value="1"/>
</dbReference>
<feature type="chain" id="PRO_5020408231" description="Ubiquinone biosynthesis accessory factor UbiT" evidence="2">
    <location>
        <begin position="25"/>
        <end position="156"/>
    </location>
</feature>
<dbReference type="AlphaFoldDB" id="A0A4R3K0P4"/>
<evidence type="ECO:0000313" key="4">
    <source>
        <dbReference type="EMBL" id="TCS73829.1"/>
    </source>
</evidence>
<comment type="pathway">
    <text evidence="1">Cofactor biosynthesis; ubiquinone biosynthesis.</text>
</comment>
<dbReference type="Gene3D" id="3.30.1050.10">
    <property type="entry name" value="SCP2 sterol-binding domain"/>
    <property type="match status" value="1"/>
</dbReference>
<protein>
    <recommendedName>
        <fullName evidence="1">Ubiquinone biosynthesis accessory factor UbiT</fullName>
    </recommendedName>
</protein>
<dbReference type="Pfam" id="PF02036">
    <property type="entry name" value="SCP2"/>
    <property type="match status" value="1"/>
</dbReference>
<comment type="caution">
    <text evidence="4">The sequence shown here is derived from an EMBL/GenBank/DDBJ whole genome shotgun (WGS) entry which is preliminary data.</text>
</comment>
<comment type="function">
    <text evidence="1">Required for O(2)-independent ubiquinone (coenzyme Q) biosynthesis. Likely functions as an accessory factor.</text>
</comment>
<dbReference type="RefSeq" id="WP_126459861.1">
    <property type="nucleotide sequence ID" value="NZ_AP018721.1"/>
</dbReference>
<keyword evidence="2" id="KW-0732">Signal</keyword>
<sequence>MPLPAIPKPLARALGILPAFPASLAFCTAGNLSAWPTLRELDWSEVRGRRFCIRVRDLNLKFHFSVGPRGFVPEVAHSADVTFTATAEDFARLALRLEDPDTLFFNRRLLIEGDTDLGLRVKNMLDGVELETLAHGLPLGLGRVLLALRERAMQPS</sequence>
<dbReference type="SUPFAM" id="SSF55718">
    <property type="entry name" value="SCP-like"/>
    <property type="match status" value="1"/>
</dbReference>
<dbReference type="EMBL" id="SLZY01000001">
    <property type="protein sequence ID" value="TCS73829.1"/>
    <property type="molecule type" value="Genomic_DNA"/>
</dbReference>
<dbReference type="Proteomes" id="UP000295135">
    <property type="component" value="Unassembled WGS sequence"/>
</dbReference>
<dbReference type="InterPro" id="IPR016830">
    <property type="entry name" value="UbiT"/>
</dbReference>
<reference evidence="4 5" key="1">
    <citation type="submission" date="2019-03" db="EMBL/GenBank/DDBJ databases">
        <title>Genomic Encyclopedia of Type Strains, Phase IV (KMG-IV): sequencing the most valuable type-strain genomes for metagenomic binning, comparative biology and taxonomic classification.</title>
        <authorList>
            <person name="Goeker M."/>
        </authorList>
    </citation>
    <scope>NUCLEOTIDE SEQUENCE [LARGE SCALE GENOMIC DNA]</scope>
    <source>
        <strain evidence="4 5">DSM 103923</strain>
    </source>
</reference>
<dbReference type="InterPro" id="IPR036527">
    <property type="entry name" value="SCP2_sterol-bd_dom_sf"/>
</dbReference>
<evidence type="ECO:0000259" key="3">
    <source>
        <dbReference type="Pfam" id="PF02036"/>
    </source>
</evidence>
<name>A0A4R3K0P4_9PROT</name>
<dbReference type="GO" id="GO:0006744">
    <property type="term" value="P:ubiquinone biosynthetic process"/>
    <property type="evidence" value="ECO:0007669"/>
    <property type="project" value="UniProtKB-UniRule"/>
</dbReference>
<evidence type="ECO:0000256" key="2">
    <source>
        <dbReference type="SAM" id="SignalP"/>
    </source>
</evidence>
<dbReference type="InterPro" id="IPR003033">
    <property type="entry name" value="SCP2_sterol-bd_dom"/>
</dbReference>